<proteinExistence type="predicted"/>
<dbReference type="EMBL" id="VIRM01000037">
    <property type="protein sequence ID" value="TQS18061.1"/>
    <property type="molecule type" value="Genomic_DNA"/>
</dbReference>
<comment type="caution">
    <text evidence="2">The sequence shown here is derived from an EMBL/GenBank/DDBJ whole genome shotgun (WGS) entry which is preliminary data.</text>
</comment>
<feature type="transmembrane region" description="Helical" evidence="1">
    <location>
        <begin position="70"/>
        <end position="88"/>
    </location>
</feature>
<sequence length="92" mass="9709">MTTGDSRELPGWLGGLATLVALVAGAWGLWCTVIGFTGGVLPVPFIEVEVSGGLATGLLMLFIGEPILMTLAYWAFMLVFVPLGLLFARRPA</sequence>
<protein>
    <submittedName>
        <fullName evidence="2">Uncharacterized protein</fullName>
    </submittedName>
</protein>
<name>A0A544YMN9_9ACTN</name>
<reference evidence="2 3" key="1">
    <citation type="submission" date="2019-07" db="EMBL/GenBank/DDBJ databases">
        <title>Microbispora hainanensis DSM 45428.</title>
        <authorList>
            <person name="Thawai C."/>
        </authorList>
    </citation>
    <scope>NUCLEOTIDE SEQUENCE [LARGE SCALE GENOMIC DNA]</scope>
    <source>
        <strain evidence="2 3">DSM 45428</strain>
    </source>
</reference>
<evidence type="ECO:0000313" key="2">
    <source>
        <dbReference type="EMBL" id="TQS18061.1"/>
    </source>
</evidence>
<dbReference type="Proteomes" id="UP000316541">
    <property type="component" value="Unassembled WGS sequence"/>
</dbReference>
<gene>
    <name evidence="2" type="ORF">FLX08_26625</name>
</gene>
<organism evidence="2 3">
    <name type="scientific">Microbispora hainanensis</name>
    <dbReference type="NCBI Taxonomy" id="568844"/>
    <lineage>
        <taxon>Bacteria</taxon>
        <taxon>Bacillati</taxon>
        <taxon>Actinomycetota</taxon>
        <taxon>Actinomycetes</taxon>
        <taxon>Streptosporangiales</taxon>
        <taxon>Streptosporangiaceae</taxon>
        <taxon>Microbispora</taxon>
    </lineage>
</organism>
<keyword evidence="1" id="KW-1133">Transmembrane helix</keyword>
<evidence type="ECO:0000256" key="1">
    <source>
        <dbReference type="SAM" id="Phobius"/>
    </source>
</evidence>
<keyword evidence="1" id="KW-0812">Transmembrane</keyword>
<dbReference type="RefSeq" id="WP_142622535.1">
    <property type="nucleotide sequence ID" value="NZ_VIRM01000037.1"/>
</dbReference>
<dbReference type="AlphaFoldDB" id="A0A544YMN9"/>
<keyword evidence="1" id="KW-0472">Membrane</keyword>
<feature type="transmembrane region" description="Helical" evidence="1">
    <location>
        <begin position="12"/>
        <end position="33"/>
    </location>
</feature>
<evidence type="ECO:0000313" key="3">
    <source>
        <dbReference type="Proteomes" id="UP000316541"/>
    </source>
</evidence>
<accession>A0A544YMN9</accession>